<evidence type="ECO:0000313" key="2">
    <source>
        <dbReference type="EMBL" id="MXV62738.1"/>
    </source>
</evidence>
<sequence length="114" mass="12489">MTKLVELLVRNDEYSHAEFVERWQGEHADIARELPGLKRYSTSVPANPDEAEYDGVLELVFESGQALNEAFESEVGQEVQADAAEFLELGAGPRIVVDETVHVAETVAGDAADE</sequence>
<dbReference type="Pfam" id="PF07110">
    <property type="entry name" value="EthD"/>
    <property type="match status" value="1"/>
</dbReference>
<evidence type="ECO:0000259" key="1">
    <source>
        <dbReference type="Pfam" id="PF07110"/>
    </source>
</evidence>
<dbReference type="InterPro" id="IPR011008">
    <property type="entry name" value="Dimeric_a/b-barrel"/>
</dbReference>
<dbReference type="RefSeq" id="WP_160065560.1">
    <property type="nucleotide sequence ID" value="NZ_WUYX01000036.1"/>
</dbReference>
<evidence type="ECO:0000313" key="3">
    <source>
        <dbReference type="Proteomes" id="UP000434101"/>
    </source>
</evidence>
<accession>A0A6B0VMN6</accession>
<name>A0A6B0VMN6_9EURY</name>
<protein>
    <submittedName>
        <fullName evidence="2">EthD family reductase</fullName>
    </submittedName>
</protein>
<dbReference type="Gene3D" id="3.30.70.100">
    <property type="match status" value="1"/>
</dbReference>
<reference evidence="2 3" key="1">
    <citation type="submission" date="2020-01" db="EMBL/GenBank/DDBJ databases">
        <title>Natronorubrum sp. JWXQ-INN 674 isolated from Inner Mongolia Autonomous Region of China.</title>
        <authorList>
            <person name="Xue Q."/>
        </authorList>
    </citation>
    <scope>NUCLEOTIDE SEQUENCE [LARGE SCALE GENOMIC DNA]</scope>
    <source>
        <strain evidence="2 3">JWXQ-INN-674</strain>
    </source>
</reference>
<comment type="caution">
    <text evidence="2">The sequence shown here is derived from an EMBL/GenBank/DDBJ whole genome shotgun (WGS) entry which is preliminary data.</text>
</comment>
<proteinExistence type="predicted"/>
<dbReference type="SUPFAM" id="SSF54909">
    <property type="entry name" value="Dimeric alpha+beta barrel"/>
    <property type="match status" value="1"/>
</dbReference>
<dbReference type="NCBIfam" id="TIGR02118">
    <property type="entry name" value="EthD family reductase"/>
    <property type="match status" value="1"/>
</dbReference>
<dbReference type="AlphaFoldDB" id="A0A6B0VMN6"/>
<keyword evidence="3" id="KW-1185">Reference proteome</keyword>
<dbReference type="InterPro" id="IPR009799">
    <property type="entry name" value="EthD_dom"/>
</dbReference>
<organism evidence="2 3">
    <name type="scientific">Natronorubrum halalkaliphilum</name>
    <dbReference type="NCBI Taxonomy" id="2691917"/>
    <lineage>
        <taxon>Archaea</taxon>
        <taxon>Methanobacteriati</taxon>
        <taxon>Methanobacteriota</taxon>
        <taxon>Stenosarchaea group</taxon>
        <taxon>Halobacteria</taxon>
        <taxon>Halobacteriales</taxon>
        <taxon>Natrialbaceae</taxon>
        <taxon>Natronorubrum</taxon>
    </lineage>
</organism>
<feature type="domain" description="EthD" evidence="1">
    <location>
        <begin position="13"/>
        <end position="88"/>
    </location>
</feature>
<gene>
    <name evidence="2" type="ORF">GS429_11810</name>
</gene>
<dbReference type="Proteomes" id="UP000434101">
    <property type="component" value="Unassembled WGS sequence"/>
</dbReference>
<dbReference type="EMBL" id="WUYX01000036">
    <property type="protein sequence ID" value="MXV62738.1"/>
    <property type="molecule type" value="Genomic_DNA"/>
</dbReference>
<dbReference type="OrthoDB" id="172569at2157"/>
<dbReference type="GO" id="GO:0016491">
    <property type="term" value="F:oxidoreductase activity"/>
    <property type="evidence" value="ECO:0007669"/>
    <property type="project" value="InterPro"/>
</dbReference>